<evidence type="ECO:0000313" key="3">
    <source>
        <dbReference type="Proteomes" id="UP000587991"/>
    </source>
</evidence>
<gene>
    <name evidence="2" type="ORF">HF682_01440</name>
</gene>
<evidence type="ECO:0000313" key="2">
    <source>
        <dbReference type="EMBL" id="NLR73821.1"/>
    </source>
</evidence>
<organism evidence="2 3">
    <name type="scientific">Leeia aquatica</name>
    <dbReference type="NCBI Taxonomy" id="2725557"/>
    <lineage>
        <taxon>Bacteria</taxon>
        <taxon>Pseudomonadati</taxon>
        <taxon>Pseudomonadota</taxon>
        <taxon>Betaproteobacteria</taxon>
        <taxon>Neisseriales</taxon>
        <taxon>Leeiaceae</taxon>
        <taxon>Leeia</taxon>
    </lineage>
</organism>
<dbReference type="InterPro" id="IPR055343">
    <property type="entry name" value="CREG_beta-barrel"/>
</dbReference>
<feature type="domain" description="CREG-like beta-barrel" evidence="1">
    <location>
        <begin position="10"/>
        <end position="139"/>
    </location>
</feature>
<dbReference type="Gene3D" id="2.30.110.10">
    <property type="entry name" value="Electron Transport, Fmn-binding Protein, Chain A"/>
    <property type="match status" value="1"/>
</dbReference>
<name>A0A847RVH0_9NEIS</name>
<proteinExistence type="predicted"/>
<reference evidence="2 3" key="1">
    <citation type="submission" date="2020-04" db="EMBL/GenBank/DDBJ databases">
        <title>Draft genome of Leeia sp. IMCC25680.</title>
        <authorList>
            <person name="Song J."/>
            <person name="Cho J.-C."/>
        </authorList>
    </citation>
    <scope>NUCLEOTIDE SEQUENCE [LARGE SCALE GENOMIC DNA]</scope>
    <source>
        <strain evidence="2 3">IMCC25680</strain>
    </source>
</reference>
<dbReference type="GO" id="GO:0005737">
    <property type="term" value="C:cytoplasm"/>
    <property type="evidence" value="ECO:0007669"/>
    <property type="project" value="UniProtKB-ARBA"/>
</dbReference>
<dbReference type="InterPro" id="IPR012349">
    <property type="entry name" value="Split_barrel_FMN-bd"/>
</dbReference>
<evidence type="ECO:0000259" key="1">
    <source>
        <dbReference type="Pfam" id="PF13883"/>
    </source>
</evidence>
<dbReference type="PANTHER" id="PTHR13343">
    <property type="entry name" value="CREG1 PROTEIN"/>
    <property type="match status" value="1"/>
</dbReference>
<keyword evidence="3" id="KW-1185">Reference proteome</keyword>
<protein>
    <submittedName>
        <fullName evidence="2">Pyridoxamine 5'-phosphate oxidase</fullName>
    </submittedName>
</protein>
<accession>A0A847RVH0</accession>
<dbReference type="AlphaFoldDB" id="A0A847RVH0"/>
<dbReference type="Proteomes" id="UP000587991">
    <property type="component" value="Unassembled WGS sequence"/>
</dbReference>
<dbReference type="PANTHER" id="PTHR13343:SF17">
    <property type="entry name" value="CELLULAR REPRESSOR OF E1A-STIMULATED GENES, ISOFORM A"/>
    <property type="match status" value="1"/>
</dbReference>
<dbReference type="SUPFAM" id="SSF50475">
    <property type="entry name" value="FMN-binding split barrel"/>
    <property type="match status" value="1"/>
</dbReference>
<sequence length="210" mass="23241">MLIPADDIHRVLRQARKAALATHSARHPGFPHASWLPLCVAAAGDPLLLLSQLAEHTQNLQANPQASLLLTADDHLPATEQRRLTLLGSLTPVELEPEEQARYLRLQPDAAQFLALGDFRFYRMQVAHARLIAGFGRMGWQTGAQAAGLPWDARQEHAVLAQLDHPAVLGIDPYGLDYDNAGQRSRHEWPHATSEMTSLLAQARLWCDAH</sequence>
<comment type="caution">
    <text evidence="2">The sequence shown here is derived from an EMBL/GenBank/DDBJ whole genome shotgun (WGS) entry which is preliminary data.</text>
</comment>
<dbReference type="EMBL" id="JABAIM010000001">
    <property type="protein sequence ID" value="NLR73821.1"/>
    <property type="molecule type" value="Genomic_DNA"/>
</dbReference>
<dbReference type="Pfam" id="PF13883">
    <property type="entry name" value="CREG_beta-barrel"/>
    <property type="match status" value="1"/>
</dbReference>
<dbReference type="RefSeq" id="WP_168875478.1">
    <property type="nucleotide sequence ID" value="NZ_JABAIM010000001.1"/>
</dbReference>